<keyword evidence="2" id="KW-0067">ATP-binding</keyword>
<dbReference type="AlphaFoldDB" id="A0A699ZGB7"/>
<dbReference type="GO" id="GO:0004386">
    <property type="term" value="F:helicase activity"/>
    <property type="evidence" value="ECO:0007669"/>
    <property type="project" value="UniProtKB-KW"/>
</dbReference>
<evidence type="ECO:0000313" key="2">
    <source>
        <dbReference type="EMBL" id="GFH21787.1"/>
    </source>
</evidence>
<feature type="region of interest" description="Disordered" evidence="1">
    <location>
        <begin position="1"/>
        <end position="33"/>
    </location>
</feature>
<gene>
    <name evidence="2" type="ORF">HaLaN_19154</name>
</gene>
<evidence type="ECO:0000313" key="3">
    <source>
        <dbReference type="Proteomes" id="UP000485058"/>
    </source>
</evidence>
<sequence length="67" mass="7667">MRNHPNRQALEEEGIDPDAGPAPLPFVVAPESDPDVLPQDLLRKYLTYAKQHCQPQLQQADYDRIQK</sequence>
<keyword evidence="2" id="KW-0378">Hydrolase</keyword>
<keyword evidence="2" id="KW-0347">Helicase</keyword>
<keyword evidence="3" id="KW-1185">Reference proteome</keyword>
<evidence type="ECO:0000256" key="1">
    <source>
        <dbReference type="SAM" id="MobiDB-lite"/>
    </source>
</evidence>
<reference evidence="2 3" key="1">
    <citation type="submission" date="2020-02" db="EMBL/GenBank/DDBJ databases">
        <title>Draft genome sequence of Haematococcus lacustris strain NIES-144.</title>
        <authorList>
            <person name="Morimoto D."/>
            <person name="Nakagawa S."/>
            <person name="Yoshida T."/>
            <person name="Sawayama S."/>
        </authorList>
    </citation>
    <scope>NUCLEOTIDE SEQUENCE [LARGE SCALE GENOMIC DNA]</scope>
    <source>
        <strain evidence="2 3">NIES-144</strain>
    </source>
</reference>
<comment type="caution">
    <text evidence="2">The sequence shown here is derived from an EMBL/GenBank/DDBJ whole genome shotgun (WGS) entry which is preliminary data.</text>
</comment>
<organism evidence="2 3">
    <name type="scientific">Haematococcus lacustris</name>
    <name type="common">Green alga</name>
    <name type="synonym">Haematococcus pluvialis</name>
    <dbReference type="NCBI Taxonomy" id="44745"/>
    <lineage>
        <taxon>Eukaryota</taxon>
        <taxon>Viridiplantae</taxon>
        <taxon>Chlorophyta</taxon>
        <taxon>core chlorophytes</taxon>
        <taxon>Chlorophyceae</taxon>
        <taxon>CS clade</taxon>
        <taxon>Chlamydomonadales</taxon>
        <taxon>Haematococcaceae</taxon>
        <taxon>Haematococcus</taxon>
    </lineage>
</organism>
<feature type="non-terminal residue" evidence="2">
    <location>
        <position position="67"/>
    </location>
</feature>
<dbReference type="Proteomes" id="UP000485058">
    <property type="component" value="Unassembled WGS sequence"/>
</dbReference>
<feature type="non-terminal residue" evidence="2">
    <location>
        <position position="1"/>
    </location>
</feature>
<accession>A0A699ZGB7</accession>
<protein>
    <submittedName>
        <fullName evidence="2">DNA helicase</fullName>
    </submittedName>
</protein>
<name>A0A699ZGB7_HAELA</name>
<keyword evidence="2" id="KW-0547">Nucleotide-binding</keyword>
<dbReference type="EMBL" id="BLLF01001905">
    <property type="protein sequence ID" value="GFH21787.1"/>
    <property type="molecule type" value="Genomic_DNA"/>
</dbReference>
<proteinExistence type="predicted"/>